<proteinExistence type="inferred from homology"/>
<dbReference type="Pfam" id="PF13417">
    <property type="entry name" value="GST_N_3"/>
    <property type="match status" value="1"/>
</dbReference>
<dbReference type="Gene3D" id="1.20.1050.10">
    <property type="match status" value="1"/>
</dbReference>
<dbReference type="STRING" id="1149755.A0A2J6RYH6"/>
<feature type="non-terminal residue" evidence="4">
    <location>
        <position position="1"/>
    </location>
</feature>
<dbReference type="OrthoDB" id="2309723at2759"/>
<protein>
    <recommendedName>
        <fullName evidence="6">Glutathione S-transferase</fullName>
    </recommendedName>
</protein>
<dbReference type="Gene3D" id="3.40.30.10">
    <property type="entry name" value="Glutaredoxin"/>
    <property type="match status" value="1"/>
</dbReference>
<dbReference type="InterPro" id="IPR040079">
    <property type="entry name" value="Glutathione_S-Trfase"/>
</dbReference>
<dbReference type="PANTHER" id="PTHR44051">
    <property type="entry name" value="GLUTATHIONE S-TRANSFERASE-RELATED"/>
    <property type="match status" value="1"/>
</dbReference>
<dbReference type="PROSITE" id="PS50405">
    <property type="entry name" value="GST_CTER"/>
    <property type="match status" value="1"/>
</dbReference>
<reference evidence="4 5" key="1">
    <citation type="submission" date="2016-04" db="EMBL/GenBank/DDBJ databases">
        <title>A degradative enzymes factory behind the ericoid mycorrhizal symbiosis.</title>
        <authorList>
            <consortium name="DOE Joint Genome Institute"/>
            <person name="Martino E."/>
            <person name="Morin E."/>
            <person name="Grelet G."/>
            <person name="Kuo A."/>
            <person name="Kohler A."/>
            <person name="Daghino S."/>
            <person name="Barry K."/>
            <person name="Choi C."/>
            <person name="Cichocki N."/>
            <person name="Clum A."/>
            <person name="Copeland A."/>
            <person name="Hainaut M."/>
            <person name="Haridas S."/>
            <person name="Labutti K."/>
            <person name="Lindquist E."/>
            <person name="Lipzen A."/>
            <person name="Khouja H.-R."/>
            <person name="Murat C."/>
            <person name="Ohm R."/>
            <person name="Olson A."/>
            <person name="Spatafora J."/>
            <person name="Veneault-Fourrey C."/>
            <person name="Henrissat B."/>
            <person name="Grigoriev I."/>
            <person name="Martin F."/>
            <person name="Perotto S."/>
        </authorList>
    </citation>
    <scope>NUCLEOTIDE SEQUENCE [LARGE SCALE GENOMIC DNA]</scope>
    <source>
        <strain evidence="4 5">F</strain>
    </source>
</reference>
<dbReference type="SUPFAM" id="SSF52833">
    <property type="entry name" value="Thioredoxin-like"/>
    <property type="match status" value="1"/>
</dbReference>
<evidence type="ECO:0000313" key="5">
    <source>
        <dbReference type="Proteomes" id="UP000235786"/>
    </source>
</evidence>
<keyword evidence="5" id="KW-1185">Reference proteome</keyword>
<dbReference type="Proteomes" id="UP000235786">
    <property type="component" value="Unassembled WGS sequence"/>
</dbReference>
<sequence>LLQASRSIRITWLLEELSLPYKSIFFPRENNKAPSAFKSESGSKLGKAPCLKDGGLMIGESGAITEYLIEKYDKKNRMMGGNDEAKRNRIRTFVHAAEGTFLIHALAVTYARWFSLESVKSSGELKELEKGLAINVGKDLGWLDAELEVKKFISGDSVSAADTMCLFSVQFIFARDLCAGRKVGEWRNVERWIKECESTESWKRAVTKTGHEM</sequence>
<evidence type="ECO:0000259" key="2">
    <source>
        <dbReference type="PROSITE" id="PS50404"/>
    </source>
</evidence>
<dbReference type="SFLD" id="SFLDS00019">
    <property type="entry name" value="Glutathione_Transferase_(cytos"/>
    <property type="match status" value="1"/>
</dbReference>
<gene>
    <name evidence="4" type="ORF">L207DRAFT_423135</name>
</gene>
<dbReference type="SUPFAM" id="SSF47616">
    <property type="entry name" value="GST C-terminal domain-like"/>
    <property type="match status" value="1"/>
</dbReference>
<organism evidence="4 5">
    <name type="scientific">Hyaloscypha variabilis (strain UAMH 11265 / GT02V1 / F)</name>
    <name type="common">Meliniomyces variabilis</name>
    <dbReference type="NCBI Taxonomy" id="1149755"/>
    <lineage>
        <taxon>Eukaryota</taxon>
        <taxon>Fungi</taxon>
        <taxon>Dikarya</taxon>
        <taxon>Ascomycota</taxon>
        <taxon>Pezizomycotina</taxon>
        <taxon>Leotiomycetes</taxon>
        <taxon>Helotiales</taxon>
        <taxon>Hyaloscyphaceae</taxon>
        <taxon>Hyaloscypha</taxon>
        <taxon>Hyaloscypha variabilis</taxon>
    </lineage>
</organism>
<dbReference type="InterPro" id="IPR004045">
    <property type="entry name" value="Glutathione_S-Trfase_N"/>
</dbReference>
<dbReference type="InterPro" id="IPR036249">
    <property type="entry name" value="Thioredoxin-like_sf"/>
</dbReference>
<dbReference type="InterPro" id="IPR004046">
    <property type="entry name" value="GST_C"/>
</dbReference>
<evidence type="ECO:0000313" key="4">
    <source>
        <dbReference type="EMBL" id="PMD43562.1"/>
    </source>
</evidence>
<evidence type="ECO:0008006" key="6">
    <source>
        <dbReference type="Google" id="ProtNLM"/>
    </source>
</evidence>
<dbReference type="AlphaFoldDB" id="A0A2J6RYH6"/>
<evidence type="ECO:0000259" key="3">
    <source>
        <dbReference type="PROSITE" id="PS50405"/>
    </source>
</evidence>
<comment type="similarity">
    <text evidence="1">Belongs to the GST superfamily.</text>
</comment>
<feature type="domain" description="GST C-terminal" evidence="3">
    <location>
        <begin position="83"/>
        <end position="213"/>
    </location>
</feature>
<accession>A0A2J6RYH6</accession>
<dbReference type="InterPro" id="IPR010987">
    <property type="entry name" value="Glutathione-S-Trfase_C-like"/>
</dbReference>
<name>A0A2J6RYH6_HYAVF</name>
<dbReference type="Pfam" id="PF00043">
    <property type="entry name" value="GST_C"/>
    <property type="match status" value="1"/>
</dbReference>
<dbReference type="EMBL" id="KZ613942">
    <property type="protein sequence ID" value="PMD43562.1"/>
    <property type="molecule type" value="Genomic_DNA"/>
</dbReference>
<dbReference type="CDD" id="cd03046">
    <property type="entry name" value="GST_N_GTT1_like"/>
    <property type="match status" value="1"/>
</dbReference>
<dbReference type="PROSITE" id="PS50404">
    <property type="entry name" value="GST_NTER"/>
    <property type="match status" value="1"/>
</dbReference>
<evidence type="ECO:0000256" key="1">
    <source>
        <dbReference type="ARBA" id="ARBA00007409"/>
    </source>
</evidence>
<dbReference type="PANTHER" id="PTHR44051:SF9">
    <property type="entry name" value="GLUTATHIONE S-TRANSFERASE 1"/>
    <property type="match status" value="1"/>
</dbReference>
<dbReference type="InterPro" id="IPR036282">
    <property type="entry name" value="Glutathione-S-Trfase_C_sf"/>
</dbReference>
<feature type="domain" description="GST N-terminal" evidence="2">
    <location>
        <begin position="1"/>
        <end position="76"/>
    </location>
</feature>